<dbReference type="Proteomes" id="UP000593564">
    <property type="component" value="Unassembled WGS sequence"/>
</dbReference>
<feature type="compositionally biased region" description="Basic and acidic residues" evidence="1">
    <location>
        <begin position="48"/>
        <end position="59"/>
    </location>
</feature>
<organism evidence="2 3">
    <name type="scientific">Camellia sinensis</name>
    <name type="common">Tea plant</name>
    <name type="synonym">Thea sinensis</name>
    <dbReference type="NCBI Taxonomy" id="4442"/>
    <lineage>
        <taxon>Eukaryota</taxon>
        <taxon>Viridiplantae</taxon>
        <taxon>Streptophyta</taxon>
        <taxon>Embryophyta</taxon>
        <taxon>Tracheophyta</taxon>
        <taxon>Spermatophyta</taxon>
        <taxon>Magnoliopsida</taxon>
        <taxon>eudicotyledons</taxon>
        <taxon>Gunneridae</taxon>
        <taxon>Pentapetalae</taxon>
        <taxon>asterids</taxon>
        <taxon>Ericales</taxon>
        <taxon>Theaceae</taxon>
        <taxon>Camellia</taxon>
    </lineage>
</organism>
<evidence type="ECO:0000313" key="2">
    <source>
        <dbReference type="EMBL" id="KAF5939454.1"/>
    </source>
</evidence>
<keyword evidence="3" id="KW-1185">Reference proteome</keyword>
<reference evidence="3" key="1">
    <citation type="journal article" date="2020" name="Nat. Commun.">
        <title>Genome assembly of wild tea tree DASZ reveals pedigree and selection history of tea varieties.</title>
        <authorList>
            <person name="Zhang W."/>
            <person name="Zhang Y."/>
            <person name="Qiu H."/>
            <person name="Guo Y."/>
            <person name="Wan H."/>
            <person name="Zhang X."/>
            <person name="Scossa F."/>
            <person name="Alseekh S."/>
            <person name="Zhang Q."/>
            <person name="Wang P."/>
            <person name="Xu L."/>
            <person name="Schmidt M.H."/>
            <person name="Jia X."/>
            <person name="Li D."/>
            <person name="Zhu A."/>
            <person name="Guo F."/>
            <person name="Chen W."/>
            <person name="Ni D."/>
            <person name="Usadel B."/>
            <person name="Fernie A.R."/>
            <person name="Wen W."/>
        </authorList>
    </citation>
    <scope>NUCLEOTIDE SEQUENCE [LARGE SCALE GENOMIC DNA]</scope>
    <source>
        <strain evidence="3">cv. G240</strain>
    </source>
</reference>
<feature type="region of interest" description="Disordered" evidence="1">
    <location>
        <begin position="30"/>
        <end position="59"/>
    </location>
</feature>
<comment type="caution">
    <text evidence="2">The sequence shown here is derived from an EMBL/GenBank/DDBJ whole genome shotgun (WGS) entry which is preliminary data.</text>
</comment>
<sequence length="59" mass="7014">MRVISAFIGALLQIDGYKTFHCVPNQKRYKDQRNKTVEPTPNEWQAEDTMKTEEKEREN</sequence>
<gene>
    <name evidence="2" type="ORF">HYC85_023713</name>
</gene>
<protein>
    <submittedName>
        <fullName evidence="2">Uncharacterized protein</fullName>
    </submittedName>
</protein>
<dbReference type="EMBL" id="JACBKZ010000011">
    <property type="protein sequence ID" value="KAF5939454.1"/>
    <property type="molecule type" value="Genomic_DNA"/>
</dbReference>
<accession>A0A7J7GJ39</accession>
<evidence type="ECO:0000256" key="1">
    <source>
        <dbReference type="SAM" id="MobiDB-lite"/>
    </source>
</evidence>
<name>A0A7J7GJ39_CAMSI</name>
<dbReference type="AlphaFoldDB" id="A0A7J7GJ39"/>
<evidence type="ECO:0000313" key="3">
    <source>
        <dbReference type="Proteomes" id="UP000593564"/>
    </source>
</evidence>
<proteinExistence type="predicted"/>
<reference evidence="2 3" key="2">
    <citation type="submission" date="2020-07" db="EMBL/GenBank/DDBJ databases">
        <title>Genome assembly of wild tea tree DASZ reveals pedigree and selection history of tea varieties.</title>
        <authorList>
            <person name="Zhang W."/>
        </authorList>
    </citation>
    <scope>NUCLEOTIDE SEQUENCE [LARGE SCALE GENOMIC DNA]</scope>
    <source>
        <strain evidence="3">cv. G240</strain>
        <tissue evidence="2">Leaf</tissue>
    </source>
</reference>